<dbReference type="Proteomes" id="UP000317155">
    <property type="component" value="Unassembled WGS sequence"/>
</dbReference>
<accession>A0A550J685</accession>
<dbReference type="InterPro" id="IPR018931">
    <property type="entry name" value="DUF2520"/>
</dbReference>
<dbReference type="PANTHER" id="PTHR40459">
    <property type="entry name" value="CONSERVED HYPOTHETICAL ALANINE AND LEUCINE RICH PROTEIN"/>
    <property type="match status" value="1"/>
</dbReference>
<dbReference type="EMBL" id="VJVV01000015">
    <property type="protein sequence ID" value="TRO78697.1"/>
    <property type="molecule type" value="Genomic_DNA"/>
</dbReference>
<dbReference type="SUPFAM" id="SSF51735">
    <property type="entry name" value="NAD(P)-binding Rossmann-fold domains"/>
    <property type="match status" value="1"/>
</dbReference>
<dbReference type="Gene3D" id="1.10.1040.20">
    <property type="entry name" value="ProC-like, C-terminal domain"/>
    <property type="match status" value="1"/>
</dbReference>
<evidence type="ECO:0000313" key="4">
    <source>
        <dbReference type="Proteomes" id="UP000317155"/>
    </source>
</evidence>
<comment type="caution">
    <text evidence="3">The sequence shown here is derived from an EMBL/GenBank/DDBJ whole genome shotgun (WGS) entry which is preliminary data.</text>
</comment>
<keyword evidence="4" id="KW-1185">Reference proteome</keyword>
<dbReference type="InterPro" id="IPR019665">
    <property type="entry name" value="OxRdtase/DH_put_Rossmann_dom"/>
</dbReference>
<dbReference type="OrthoDB" id="8650434at2"/>
<gene>
    <name evidence="3" type="ORF">FL622_15500</name>
</gene>
<dbReference type="Pfam" id="PF10727">
    <property type="entry name" value="Rossmann-like"/>
    <property type="match status" value="1"/>
</dbReference>
<sequence length="290" mass="30296">MKQRIVLIGPGRLGQAVTALLAEAGHSVRAVIGRDAARALAAARFVGSRNAATTDLARAAQGNVVLLAVPDDALATAASGLRREGQLAEGAVLIHFSGLHAAAILNAGEGSQVRALSLHPLQTFADAVAGVRNLPGSPFSVEGDEDLLAFGEQLVRDMGGSPFRIRGEQKALYHAAACVASNYLVTLASLSGRILAHCGFPEEEAVKLLIPLLHGTVHNLTALDPPRALTGPIARGDVGTVARHLEALAELPEELREVYRILGRETVNLALRKGSLGEERAGALRELLKG</sequence>
<protein>
    <submittedName>
        <fullName evidence="3">DUF2520 domain-containing protein</fullName>
    </submittedName>
</protein>
<dbReference type="InterPro" id="IPR008927">
    <property type="entry name" value="6-PGluconate_DH-like_C_sf"/>
</dbReference>
<dbReference type="Gene3D" id="3.40.50.720">
    <property type="entry name" value="NAD(P)-binding Rossmann-like Domain"/>
    <property type="match status" value="1"/>
</dbReference>
<dbReference type="Pfam" id="PF10728">
    <property type="entry name" value="DUF2520"/>
    <property type="match status" value="1"/>
</dbReference>
<reference evidence="3 4" key="1">
    <citation type="submission" date="2019-07" db="EMBL/GenBank/DDBJ databases">
        <title>Insights of Desulfuromonas acetexigens electromicrobiology.</title>
        <authorList>
            <person name="Katuri K."/>
            <person name="Sapireddy V."/>
            <person name="Shaw D.R."/>
            <person name="Saikaly P."/>
        </authorList>
    </citation>
    <scope>NUCLEOTIDE SEQUENCE [LARGE SCALE GENOMIC DNA]</scope>
    <source>
        <strain evidence="3 4">2873</strain>
    </source>
</reference>
<dbReference type="AlphaFoldDB" id="A0A550J685"/>
<dbReference type="RefSeq" id="WP_092054675.1">
    <property type="nucleotide sequence ID" value="NZ_FOJJ01000007.1"/>
</dbReference>
<evidence type="ECO:0000259" key="1">
    <source>
        <dbReference type="Pfam" id="PF10727"/>
    </source>
</evidence>
<dbReference type="SUPFAM" id="SSF48179">
    <property type="entry name" value="6-phosphogluconate dehydrogenase C-terminal domain-like"/>
    <property type="match status" value="1"/>
</dbReference>
<name>A0A550J685_9BACT</name>
<evidence type="ECO:0000259" key="2">
    <source>
        <dbReference type="Pfam" id="PF10728"/>
    </source>
</evidence>
<dbReference type="InterPro" id="IPR036291">
    <property type="entry name" value="NAD(P)-bd_dom_sf"/>
</dbReference>
<proteinExistence type="predicted"/>
<organism evidence="3 4">
    <name type="scientific">Trichloromonas acetexigens</name>
    <dbReference type="NCBI Taxonomy" id="38815"/>
    <lineage>
        <taxon>Bacteria</taxon>
        <taxon>Pseudomonadati</taxon>
        <taxon>Thermodesulfobacteriota</taxon>
        <taxon>Desulfuromonadia</taxon>
        <taxon>Desulfuromonadales</taxon>
        <taxon>Trichloromonadaceae</taxon>
        <taxon>Trichloromonas</taxon>
    </lineage>
</organism>
<evidence type="ECO:0000313" key="3">
    <source>
        <dbReference type="EMBL" id="TRO78697.1"/>
    </source>
</evidence>
<feature type="domain" description="Putative oxidoreductase/dehydrogenase Rossmann-like" evidence="1">
    <location>
        <begin position="5"/>
        <end position="120"/>
    </location>
</feature>
<feature type="domain" description="DUF2520" evidence="2">
    <location>
        <begin position="138"/>
        <end position="266"/>
    </location>
</feature>
<dbReference type="InterPro" id="IPR037108">
    <property type="entry name" value="TM1727-like_C_sf"/>
</dbReference>
<dbReference type="PANTHER" id="PTHR40459:SF1">
    <property type="entry name" value="CONSERVED HYPOTHETICAL ALANINE AND LEUCINE RICH PROTEIN"/>
    <property type="match status" value="1"/>
</dbReference>